<sequence length="129" mass="15303">MSTKLKSFLLVLIPFTLLFFGIQFYIVSLVKEQEGTFFYNTWSIYVFHFFVTLIIYMLVLFVNKILPDKTGFVFMGSSLLKMMAAFVFLLPLIQVKEQYGINDVFAFFIPYFLFLFLETFYVLKIINQK</sequence>
<organism evidence="2 3">
    <name type="scientific">Cellulophaga fucicola</name>
    <dbReference type="NCBI Taxonomy" id="76595"/>
    <lineage>
        <taxon>Bacteria</taxon>
        <taxon>Pseudomonadati</taxon>
        <taxon>Bacteroidota</taxon>
        <taxon>Flavobacteriia</taxon>
        <taxon>Flavobacteriales</taxon>
        <taxon>Flavobacteriaceae</taxon>
        <taxon>Cellulophaga</taxon>
    </lineage>
</organism>
<reference evidence="3" key="1">
    <citation type="submission" date="2016-11" db="EMBL/GenBank/DDBJ databases">
        <authorList>
            <person name="Varghese N."/>
            <person name="Submissions S."/>
        </authorList>
    </citation>
    <scope>NUCLEOTIDE SEQUENCE [LARGE SCALE GENOMIC DNA]</scope>
    <source>
        <strain evidence="3">DSM 24786</strain>
    </source>
</reference>
<dbReference type="RefSeq" id="WP_072304156.1">
    <property type="nucleotide sequence ID" value="NZ_FPIY01000003.1"/>
</dbReference>
<evidence type="ECO:0000313" key="2">
    <source>
        <dbReference type="EMBL" id="SFW56915.1"/>
    </source>
</evidence>
<name>A0A1K1QB88_9FLAO</name>
<evidence type="ECO:0000313" key="3">
    <source>
        <dbReference type="Proteomes" id="UP000183257"/>
    </source>
</evidence>
<accession>A0A1K1QB88</accession>
<keyword evidence="1" id="KW-0812">Transmembrane</keyword>
<dbReference type="Proteomes" id="UP000183257">
    <property type="component" value="Unassembled WGS sequence"/>
</dbReference>
<dbReference type="OrthoDB" id="1448441at2"/>
<evidence type="ECO:0000256" key="1">
    <source>
        <dbReference type="SAM" id="Phobius"/>
    </source>
</evidence>
<feature type="transmembrane region" description="Helical" evidence="1">
    <location>
        <begin position="105"/>
        <end position="123"/>
    </location>
</feature>
<feature type="transmembrane region" description="Helical" evidence="1">
    <location>
        <begin position="7"/>
        <end position="30"/>
    </location>
</feature>
<keyword evidence="3" id="KW-1185">Reference proteome</keyword>
<keyword evidence="1" id="KW-1133">Transmembrane helix</keyword>
<dbReference type="EMBL" id="FPIY01000003">
    <property type="protein sequence ID" value="SFW56915.1"/>
    <property type="molecule type" value="Genomic_DNA"/>
</dbReference>
<feature type="transmembrane region" description="Helical" evidence="1">
    <location>
        <begin position="42"/>
        <end position="61"/>
    </location>
</feature>
<proteinExistence type="predicted"/>
<feature type="transmembrane region" description="Helical" evidence="1">
    <location>
        <begin position="73"/>
        <end position="93"/>
    </location>
</feature>
<protein>
    <recommendedName>
        <fullName evidence="4">ATP synthase protein I</fullName>
    </recommendedName>
</protein>
<dbReference type="AlphaFoldDB" id="A0A1K1QB88"/>
<dbReference type="STRING" id="76595.SAMN05660313_02530"/>
<gene>
    <name evidence="2" type="ORF">SAMN05660313_02530</name>
</gene>
<keyword evidence="1" id="KW-0472">Membrane</keyword>
<evidence type="ECO:0008006" key="4">
    <source>
        <dbReference type="Google" id="ProtNLM"/>
    </source>
</evidence>